<gene>
    <name evidence="6" type="ORF">SAMN05192564_102612</name>
</gene>
<dbReference type="InterPro" id="IPR051455">
    <property type="entry name" value="Bact_solute-bind_prot3"/>
</dbReference>
<evidence type="ECO:0000259" key="5">
    <source>
        <dbReference type="SMART" id="SM00062"/>
    </source>
</evidence>
<evidence type="ECO:0000313" key="7">
    <source>
        <dbReference type="Proteomes" id="UP000198638"/>
    </source>
</evidence>
<name>A0A1H4D1D6_9BURK</name>
<accession>A0A1H4D1D6</accession>
<reference evidence="7" key="1">
    <citation type="submission" date="2016-10" db="EMBL/GenBank/DDBJ databases">
        <authorList>
            <person name="Varghese N."/>
            <person name="Submissions S."/>
        </authorList>
    </citation>
    <scope>NUCLEOTIDE SEQUENCE [LARGE SCALE GENOMIC DNA]</scope>
    <source>
        <strain evidence="7">LMG 24000</strain>
    </source>
</reference>
<keyword evidence="3 4" id="KW-0732">Signal</keyword>
<dbReference type="GO" id="GO:0030288">
    <property type="term" value="C:outer membrane-bounded periplasmic space"/>
    <property type="evidence" value="ECO:0007669"/>
    <property type="project" value="TreeGrafter"/>
</dbReference>
<feature type="signal peptide" evidence="4">
    <location>
        <begin position="1"/>
        <end position="25"/>
    </location>
</feature>
<keyword evidence="2" id="KW-0813">Transport</keyword>
<evidence type="ECO:0000256" key="3">
    <source>
        <dbReference type="ARBA" id="ARBA00022729"/>
    </source>
</evidence>
<proteinExistence type="inferred from homology"/>
<dbReference type="InterPro" id="IPR001638">
    <property type="entry name" value="Solute-binding_3/MltF_N"/>
</dbReference>
<dbReference type="STRING" id="83784.SAMN05192564_102612"/>
<dbReference type="SUPFAM" id="SSF53850">
    <property type="entry name" value="Periplasmic binding protein-like II"/>
    <property type="match status" value="1"/>
</dbReference>
<dbReference type="GO" id="GO:0005576">
    <property type="term" value="C:extracellular region"/>
    <property type="evidence" value="ECO:0007669"/>
    <property type="project" value="TreeGrafter"/>
</dbReference>
<comment type="similarity">
    <text evidence="1">Belongs to the bacterial solute-binding protein 3 family.</text>
</comment>
<evidence type="ECO:0000313" key="6">
    <source>
        <dbReference type="EMBL" id="SEA66437.1"/>
    </source>
</evidence>
<dbReference type="PANTHER" id="PTHR30085:SF6">
    <property type="entry name" value="ABC TRANSPORTER GLUTAMINE-BINDING PROTEIN GLNH"/>
    <property type="match status" value="1"/>
</dbReference>
<dbReference type="OrthoDB" id="7241844at2"/>
<dbReference type="AlphaFoldDB" id="A0A1H4D1D6"/>
<dbReference type="GO" id="GO:0006865">
    <property type="term" value="P:amino acid transport"/>
    <property type="evidence" value="ECO:0007669"/>
    <property type="project" value="TreeGrafter"/>
</dbReference>
<organism evidence="6 7">
    <name type="scientific">Paraburkholderia sartisoli</name>
    <dbReference type="NCBI Taxonomy" id="83784"/>
    <lineage>
        <taxon>Bacteria</taxon>
        <taxon>Pseudomonadati</taxon>
        <taxon>Pseudomonadota</taxon>
        <taxon>Betaproteobacteria</taxon>
        <taxon>Burkholderiales</taxon>
        <taxon>Burkholderiaceae</taxon>
        <taxon>Paraburkholderia</taxon>
    </lineage>
</organism>
<dbReference type="Proteomes" id="UP000198638">
    <property type="component" value="Unassembled WGS sequence"/>
</dbReference>
<dbReference type="PANTHER" id="PTHR30085">
    <property type="entry name" value="AMINO ACID ABC TRANSPORTER PERMEASE"/>
    <property type="match status" value="1"/>
</dbReference>
<dbReference type="SMART" id="SM00062">
    <property type="entry name" value="PBPb"/>
    <property type="match status" value="1"/>
</dbReference>
<evidence type="ECO:0000256" key="1">
    <source>
        <dbReference type="ARBA" id="ARBA00010333"/>
    </source>
</evidence>
<keyword evidence="7" id="KW-1185">Reference proteome</keyword>
<feature type="chain" id="PRO_5011445045" evidence="4">
    <location>
        <begin position="26"/>
        <end position="285"/>
    </location>
</feature>
<protein>
    <submittedName>
        <fullName evidence="6">Amino acid ABC transporter substrate-binding protein, PAAT family</fullName>
    </submittedName>
</protein>
<dbReference type="Pfam" id="PF00497">
    <property type="entry name" value="SBP_bac_3"/>
    <property type="match status" value="1"/>
</dbReference>
<dbReference type="Gene3D" id="3.40.190.10">
    <property type="entry name" value="Periplasmic binding protein-like II"/>
    <property type="match status" value="2"/>
</dbReference>
<evidence type="ECO:0000256" key="4">
    <source>
        <dbReference type="SAM" id="SignalP"/>
    </source>
</evidence>
<dbReference type="EMBL" id="FNRQ01000002">
    <property type="protein sequence ID" value="SEA66437.1"/>
    <property type="molecule type" value="Genomic_DNA"/>
</dbReference>
<dbReference type="RefSeq" id="WP_090532348.1">
    <property type="nucleotide sequence ID" value="NZ_FNRQ01000002.1"/>
</dbReference>
<feature type="domain" description="Solute-binding protein family 3/N-terminal" evidence="5">
    <location>
        <begin position="39"/>
        <end position="260"/>
    </location>
</feature>
<sequence length="285" mass="31038">MIFRNRLSVTLVFSVLFALCGESTAATGEIPETLKKAGTLNVGVKCDAPPAAFLDTNGKPAGIDVDFSRYISSHAFGDADKVNFTCVTSATRIQMLVSGKVDLVIATMSPTEERKRVVDFTDSTNWGAAGILIRRGDKYSRLDDFDGKTIISLKGGWQAQYLKSHYPKIHLVLLDSMNDAITAMRQGRADGLAEDVKALLPTASRDPDMVVSDINYGISWGAPAVRKGDESLRVYINKLIEEARRDGTFETSVKKYTSGPLQEAVLRGYLRPAPDGSTPQNSILK</sequence>
<evidence type="ECO:0000256" key="2">
    <source>
        <dbReference type="ARBA" id="ARBA00022448"/>
    </source>
</evidence>